<organism evidence="1 2">
    <name type="scientific">Saccharibacillus endophyticus</name>
    <dbReference type="NCBI Taxonomy" id="2060666"/>
    <lineage>
        <taxon>Bacteria</taxon>
        <taxon>Bacillati</taxon>
        <taxon>Bacillota</taxon>
        <taxon>Bacilli</taxon>
        <taxon>Bacillales</taxon>
        <taxon>Paenibacillaceae</taxon>
        <taxon>Saccharibacillus</taxon>
    </lineage>
</organism>
<accession>A0ABQ2A0H6</accession>
<protein>
    <submittedName>
        <fullName evidence="1">Uncharacterized protein</fullName>
    </submittedName>
</protein>
<sequence>MTNNEQNINVVFQYLVQSDEGSPEFETFMALLRGLKDYSSLLDHYGEDFIELLWEEVLPKTNDPHNKAAIIETLVEATYGNANKEMLHELFDEYVLLIDQYATVLDNAARCLNGFIASGIDVSEISINVGKLKDPKYAIALLAYLNAASWGILPEDLQSEVKAAREIRERTYIFAQFLLILSPLIAKYEKVSSIDFVFDYEGAHIDWPFAEEGSSLLWIERGIINDREGHIFEELARLIHDESIDLLSDQVLRLYETLFEGKDPLDVIFTLPDGDRV</sequence>
<evidence type="ECO:0000313" key="2">
    <source>
        <dbReference type="Proteomes" id="UP000605427"/>
    </source>
</evidence>
<proteinExistence type="predicted"/>
<name>A0ABQ2A0H6_9BACL</name>
<comment type="caution">
    <text evidence="1">The sequence shown here is derived from an EMBL/GenBank/DDBJ whole genome shotgun (WGS) entry which is preliminary data.</text>
</comment>
<gene>
    <name evidence="1" type="ORF">GCM10007362_31450</name>
</gene>
<dbReference type="EMBL" id="BMDD01000004">
    <property type="protein sequence ID" value="GGH81524.1"/>
    <property type="molecule type" value="Genomic_DNA"/>
</dbReference>
<dbReference type="RefSeq" id="WP_172245233.1">
    <property type="nucleotide sequence ID" value="NZ_BMDD01000004.1"/>
</dbReference>
<dbReference type="Proteomes" id="UP000605427">
    <property type="component" value="Unassembled WGS sequence"/>
</dbReference>
<keyword evidence="2" id="KW-1185">Reference proteome</keyword>
<evidence type="ECO:0000313" key="1">
    <source>
        <dbReference type="EMBL" id="GGH81524.1"/>
    </source>
</evidence>
<reference evidence="2" key="1">
    <citation type="journal article" date="2019" name="Int. J. Syst. Evol. Microbiol.">
        <title>The Global Catalogue of Microorganisms (GCM) 10K type strain sequencing project: providing services to taxonomists for standard genome sequencing and annotation.</title>
        <authorList>
            <consortium name="The Broad Institute Genomics Platform"/>
            <consortium name="The Broad Institute Genome Sequencing Center for Infectious Disease"/>
            <person name="Wu L."/>
            <person name="Ma J."/>
        </authorList>
    </citation>
    <scope>NUCLEOTIDE SEQUENCE [LARGE SCALE GENOMIC DNA]</scope>
    <source>
        <strain evidence="2">CCM 8702</strain>
    </source>
</reference>